<reference evidence="4 5" key="1">
    <citation type="journal article" date="2018" name="Int. J. Syst. Evol. Microbiol.">
        <title>Bifidobacterium callitrichidarum sp. nov. from the faeces of the emperor tamarin (Saguinus imperator).</title>
        <authorList>
            <person name="Modesto M."/>
            <person name="Michelini S."/>
            <person name="Sansosti M.C."/>
            <person name="De Filippo C."/>
            <person name="Cavalieri D."/>
            <person name="Qvirist L."/>
            <person name="Andlid T."/>
            <person name="Spiezio C."/>
            <person name="Sandri C."/>
            <person name="Pascarelli S."/>
            <person name="Sgorbati B."/>
            <person name="Mattarelli P."/>
        </authorList>
    </citation>
    <scope>NUCLEOTIDE SEQUENCE [LARGE SCALE GENOMIC DNA]</scope>
    <source>
        <strain evidence="4 5">TRI 5</strain>
    </source>
</reference>
<dbReference type="Pfam" id="PF14020">
    <property type="entry name" value="DUF4236"/>
    <property type="match status" value="1"/>
</dbReference>
<dbReference type="SMART" id="SM00740">
    <property type="entry name" value="PASTA"/>
    <property type="match status" value="1"/>
</dbReference>
<dbReference type="InterPro" id="IPR025330">
    <property type="entry name" value="DUF4236"/>
</dbReference>
<gene>
    <name evidence="4" type="ORF">DF196_01600</name>
</gene>
<name>A0A2U2NCX8_9BIFI</name>
<evidence type="ECO:0000313" key="4">
    <source>
        <dbReference type="EMBL" id="PWG66937.1"/>
    </source>
</evidence>
<feature type="region of interest" description="Disordered" evidence="1">
    <location>
        <begin position="295"/>
        <end position="422"/>
    </location>
</feature>
<dbReference type="EMBL" id="QFFM01000002">
    <property type="protein sequence ID" value="PWG66937.1"/>
    <property type="molecule type" value="Genomic_DNA"/>
</dbReference>
<dbReference type="InterPro" id="IPR005543">
    <property type="entry name" value="PASTA_dom"/>
</dbReference>
<dbReference type="OrthoDB" id="3240586at2"/>
<accession>A0A2U2NCX8</accession>
<feature type="compositionally biased region" description="Basic and acidic residues" evidence="1">
    <location>
        <begin position="295"/>
        <end position="351"/>
    </location>
</feature>
<feature type="compositionally biased region" description="Basic and acidic residues" evidence="1">
    <location>
        <begin position="60"/>
        <end position="73"/>
    </location>
</feature>
<dbReference type="Gene3D" id="3.30.10.20">
    <property type="match status" value="1"/>
</dbReference>
<feature type="compositionally biased region" description="Low complexity" evidence="1">
    <location>
        <begin position="352"/>
        <end position="375"/>
    </location>
</feature>
<dbReference type="RefSeq" id="WP_109056192.1">
    <property type="nucleotide sequence ID" value="NZ_QFFM01000002.1"/>
</dbReference>
<dbReference type="Pfam" id="PF03793">
    <property type="entry name" value="PASTA"/>
    <property type="match status" value="1"/>
</dbReference>
<proteinExistence type="predicted"/>
<feature type="transmembrane region" description="Helical" evidence="2">
    <location>
        <begin position="139"/>
        <end position="159"/>
    </location>
</feature>
<evidence type="ECO:0000259" key="3">
    <source>
        <dbReference type="PROSITE" id="PS51178"/>
    </source>
</evidence>
<dbReference type="AlphaFoldDB" id="A0A2U2NCX8"/>
<keyword evidence="2" id="KW-1133">Transmembrane helix</keyword>
<dbReference type="PROSITE" id="PS51178">
    <property type="entry name" value="PASTA"/>
    <property type="match status" value="1"/>
</dbReference>
<organism evidence="4 5">
    <name type="scientific">Bifidobacterium callitrichidarum</name>
    <dbReference type="NCBI Taxonomy" id="2052941"/>
    <lineage>
        <taxon>Bacteria</taxon>
        <taxon>Bacillati</taxon>
        <taxon>Actinomycetota</taxon>
        <taxon>Actinomycetes</taxon>
        <taxon>Bifidobacteriales</taxon>
        <taxon>Bifidobacteriaceae</taxon>
        <taxon>Bifidobacterium</taxon>
    </lineage>
</organism>
<dbReference type="Proteomes" id="UP000245876">
    <property type="component" value="Unassembled WGS sequence"/>
</dbReference>
<protein>
    <submittedName>
        <fullName evidence="4">DUF4236 domain-containing protein</fullName>
    </submittedName>
</protein>
<dbReference type="CDD" id="cd06577">
    <property type="entry name" value="PASTA_pknB"/>
    <property type="match status" value="1"/>
</dbReference>
<evidence type="ECO:0000313" key="5">
    <source>
        <dbReference type="Proteomes" id="UP000245876"/>
    </source>
</evidence>
<comment type="caution">
    <text evidence="4">The sequence shown here is derived from an EMBL/GenBank/DDBJ whole genome shotgun (WGS) entry which is preliminary data.</text>
</comment>
<keyword evidence="5" id="KW-1185">Reference proteome</keyword>
<sequence>MGFRIRKSISLGKGIRLNLGKNGITSVSFGKRGAPHVTVGKNGTRVGTPVIPGTGISYEARLDKSSRKTEPKRPVMNRQPIRPKTPMRPIPAADSRQTQVLTPVSVIPPSPVPPMPNGYAGGGGNRGSHKMKKPWYGRWWAILLYVLLAFILLCIVVYATTPNGEIPDMTGQTVAAAKAELNNAGFDNITVKPETKGGDDKWKVESQDPISGEFKTSTPITLTVKRDNSDLADIAKKDMRLDTVITALKHAGYSSSDYVIESDTGKTVEKPSDWIVLSAGNGVIKVHDKAAEEAKAKSEAKAEAEKKKAEAEKKEAEAEKKEAEEAAKKAEEEKAAKEQAEQQRAAEEEALRQAQLQAEQQQQAQQQQQQQQQQATSPSGNGSGSLIAICSDGTQAVSAPGAPNYRGMCSGHGGIAQKLGRQ</sequence>
<keyword evidence="2" id="KW-0472">Membrane</keyword>
<feature type="domain" description="PASTA" evidence="3">
    <location>
        <begin position="160"/>
        <end position="226"/>
    </location>
</feature>
<evidence type="ECO:0000256" key="2">
    <source>
        <dbReference type="SAM" id="Phobius"/>
    </source>
</evidence>
<evidence type="ECO:0000256" key="1">
    <source>
        <dbReference type="SAM" id="MobiDB-lite"/>
    </source>
</evidence>
<keyword evidence="2" id="KW-0812">Transmembrane</keyword>
<feature type="region of interest" description="Disordered" evidence="1">
    <location>
        <begin position="59"/>
        <end position="99"/>
    </location>
</feature>